<protein>
    <submittedName>
        <fullName evidence="2">DUF1735 domain-containing protein</fullName>
    </submittedName>
</protein>
<evidence type="ECO:0000259" key="1">
    <source>
        <dbReference type="Pfam" id="PF08522"/>
    </source>
</evidence>
<evidence type="ECO:0000313" key="2">
    <source>
        <dbReference type="EMBL" id="MDN5213698.1"/>
    </source>
</evidence>
<dbReference type="Pfam" id="PF08522">
    <property type="entry name" value="BT_3987-like_N"/>
    <property type="match status" value="1"/>
</dbReference>
<evidence type="ECO:0000313" key="3">
    <source>
        <dbReference type="Proteomes" id="UP001172083"/>
    </source>
</evidence>
<dbReference type="PROSITE" id="PS51257">
    <property type="entry name" value="PROKAR_LIPOPROTEIN"/>
    <property type="match status" value="1"/>
</dbReference>
<proteinExistence type="predicted"/>
<organism evidence="2 3">
    <name type="scientific">Agaribacillus aureus</name>
    <dbReference type="NCBI Taxonomy" id="3051825"/>
    <lineage>
        <taxon>Bacteria</taxon>
        <taxon>Pseudomonadati</taxon>
        <taxon>Bacteroidota</taxon>
        <taxon>Cytophagia</taxon>
        <taxon>Cytophagales</taxon>
        <taxon>Splendidivirgaceae</taxon>
        <taxon>Agaribacillus</taxon>
    </lineage>
</organism>
<accession>A0ABT8L7L7</accession>
<dbReference type="EMBL" id="JAUJEB010000003">
    <property type="protein sequence ID" value="MDN5213698.1"/>
    <property type="molecule type" value="Genomic_DNA"/>
</dbReference>
<reference evidence="2" key="1">
    <citation type="submission" date="2023-06" db="EMBL/GenBank/DDBJ databases">
        <title>Genomic of Agaribacillus aureum.</title>
        <authorList>
            <person name="Wang G."/>
        </authorList>
    </citation>
    <scope>NUCLEOTIDE SEQUENCE</scope>
    <source>
        <strain evidence="2">BMA12</strain>
    </source>
</reference>
<dbReference type="Gene3D" id="2.60.40.1740">
    <property type="entry name" value="hypothetical protein (bacova_03559)"/>
    <property type="match status" value="1"/>
</dbReference>
<dbReference type="RefSeq" id="WP_346759035.1">
    <property type="nucleotide sequence ID" value="NZ_JAUJEB010000003.1"/>
</dbReference>
<feature type="domain" description="BT-3987-like N-terminal" evidence="1">
    <location>
        <begin position="32"/>
        <end position="143"/>
    </location>
</feature>
<dbReference type="Proteomes" id="UP001172083">
    <property type="component" value="Unassembled WGS sequence"/>
</dbReference>
<keyword evidence="3" id="KW-1185">Reference proteome</keyword>
<dbReference type="InterPro" id="IPR013728">
    <property type="entry name" value="BT_3987-like_N"/>
</dbReference>
<comment type="caution">
    <text evidence="2">The sequence shown here is derived from an EMBL/GenBank/DDBJ whole genome shotgun (WGS) entry which is preliminary data.</text>
</comment>
<gene>
    <name evidence="2" type="ORF">QQ020_16620</name>
</gene>
<name>A0ABT8L7L7_9BACT</name>
<sequence length="303" mass="34113">MKRYYLLSIIALILFSCEEYEDYVVDTAGYTNVYFPKDVLPRSIVSGEGLTIKVGVYLGGVRTNTTERRVTFTLDNEVLNETSYTPLPSDYFTLSDPEEIVIPEGSFQGLVSIQFDSLKLAADTLLKDFHYALPFRITSAAGDSILTDHETTIIPLKLMNTFEGNFYQVGSVKEFLPGLNVLDTVYVYGDTLDGPKTPLRSLKSIMMDSVTVDGIGTRGGAGYFMKLKVNSEDNSVNVIADPSSIYQVEPNGKSTWNPVKRRFTLSYKYSFDGRNFEVEETLTFRNRVRDGIDEWRWDGFPGN</sequence>